<name>A0A8I2YVQ2_9AGAM</name>
<protein>
    <submittedName>
        <fullName evidence="1">Uncharacterized protein</fullName>
    </submittedName>
</protein>
<dbReference type="OrthoDB" id="3182339at2759"/>
<comment type="caution">
    <text evidence="1">The sequence shown here is derived from an EMBL/GenBank/DDBJ whole genome shotgun (WGS) entry which is preliminary data.</text>
</comment>
<dbReference type="EMBL" id="JAGFBS010000008">
    <property type="protein sequence ID" value="KAG6377818.1"/>
    <property type="molecule type" value="Genomic_DNA"/>
</dbReference>
<organism evidence="1 2">
    <name type="scientific">Boletus reticuloceps</name>
    <dbReference type="NCBI Taxonomy" id="495285"/>
    <lineage>
        <taxon>Eukaryota</taxon>
        <taxon>Fungi</taxon>
        <taxon>Dikarya</taxon>
        <taxon>Basidiomycota</taxon>
        <taxon>Agaricomycotina</taxon>
        <taxon>Agaricomycetes</taxon>
        <taxon>Agaricomycetidae</taxon>
        <taxon>Boletales</taxon>
        <taxon>Boletineae</taxon>
        <taxon>Boletaceae</taxon>
        <taxon>Boletoideae</taxon>
        <taxon>Boletus</taxon>
    </lineage>
</organism>
<proteinExistence type="predicted"/>
<dbReference type="AlphaFoldDB" id="A0A8I2YVQ2"/>
<keyword evidence="2" id="KW-1185">Reference proteome</keyword>
<sequence>MKLGPREAELLALIASICPTRTWYPVHLKCMQKVEWLDLPASAQHHDLHVVAKGIKEHCERVLLFQENQPSTLFPSFPLQDEHLLKRGALRAAYLSPFETSEQPSGRNLDVRYSARDVVEVGSAERRAYTAATAVRHRTVDPSTTKNILNMVQSWPGSVSGDATLSLQYDGSWLAPDLPLIWLKAYNLLRGGDEGKWFQLLFSLPAMAYHSPNLADLVPVFIAFASNPQFQWEHPPSYVSYTLSEGYQPCRSHLVQLRFNCAYSFERSPESSEPARYNESTSDLRGRQLQMYHSRRNSDADATAHQFLNHWQCETPPQCSLNSGLYDVSDLTPKVQSHFSSRYRNLRLKEHLARIQDILDNAYSQASPIPILQYSFQPSQTVPPRTSWSLTVDELFARPALSLQAHVPPACNN</sequence>
<accession>A0A8I2YVQ2</accession>
<evidence type="ECO:0000313" key="2">
    <source>
        <dbReference type="Proteomes" id="UP000683000"/>
    </source>
</evidence>
<gene>
    <name evidence="1" type="ORF">JVT61DRAFT_14593</name>
</gene>
<dbReference type="Proteomes" id="UP000683000">
    <property type="component" value="Unassembled WGS sequence"/>
</dbReference>
<evidence type="ECO:0000313" key="1">
    <source>
        <dbReference type="EMBL" id="KAG6377818.1"/>
    </source>
</evidence>
<reference evidence="1" key="1">
    <citation type="submission" date="2021-03" db="EMBL/GenBank/DDBJ databases">
        <title>Evolutionary innovations through gain and loss of genes in the ectomycorrhizal Boletales.</title>
        <authorList>
            <person name="Wu G."/>
            <person name="Miyauchi S."/>
            <person name="Morin E."/>
            <person name="Yang Z.-L."/>
            <person name="Xu J."/>
            <person name="Martin F.M."/>
        </authorList>
    </citation>
    <scope>NUCLEOTIDE SEQUENCE</scope>
    <source>
        <strain evidence="1">BR01</strain>
    </source>
</reference>